<feature type="domain" description="Roadblock/LAMTOR2" evidence="7">
    <location>
        <begin position="681"/>
        <end position="772"/>
    </location>
</feature>
<feature type="region of interest" description="Disordered" evidence="6">
    <location>
        <begin position="786"/>
        <end position="820"/>
    </location>
</feature>
<evidence type="ECO:0000313" key="8">
    <source>
        <dbReference type="EMBL" id="KNC46067.1"/>
    </source>
</evidence>
<dbReference type="RefSeq" id="XP_013763047.1">
    <property type="nucleotide sequence ID" value="XM_013907593.1"/>
</dbReference>
<dbReference type="GO" id="GO:0005739">
    <property type="term" value="C:mitochondrion"/>
    <property type="evidence" value="ECO:0007669"/>
    <property type="project" value="TreeGrafter"/>
</dbReference>
<dbReference type="SUPFAM" id="SSF52777">
    <property type="entry name" value="CoA-dependent acyltransferases"/>
    <property type="match status" value="2"/>
</dbReference>
<evidence type="ECO:0000256" key="1">
    <source>
        <dbReference type="ARBA" id="ARBA00005232"/>
    </source>
</evidence>
<gene>
    <name evidence="8" type="ORF">AMSG_00185</name>
</gene>
<dbReference type="PANTHER" id="PTHR22589:SF16">
    <property type="entry name" value="CARNITINE O-PALMITOYLTRANSFERASE 2, MITOCHONDRIAL"/>
    <property type="match status" value="1"/>
</dbReference>
<keyword evidence="3 8" id="KW-0808">Transferase</keyword>
<dbReference type="InterPro" id="IPR023213">
    <property type="entry name" value="CAT-like_dom_sf"/>
</dbReference>
<dbReference type="SMART" id="SM00960">
    <property type="entry name" value="Robl_LC7"/>
    <property type="match status" value="1"/>
</dbReference>
<dbReference type="PANTHER" id="PTHR22589">
    <property type="entry name" value="CARNITINE O-ACYLTRANSFERASE"/>
    <property type="match status" value="1"/>
</dbReference>
<dbReference type="Gene3D" id="3.30.559.10">
    <property type="entry name" value="Chloramphenicol acetyltransferase-like domain"/>
    <property type="match status" value="1"/>
</dbReference>
<dbReference type="Pfam" id="PF00755">
    <property type="entry name" value="Carn_acyltransf"/>
    <property type="match status" value="1"/>
</dbReference>
<sequence>MLRLIPTPTLSVTLATAARRLTSDGYLHKTRIPTYKFQDSLPEIPIPELDATLDKYLEAVTPLASPAELKATRAAVEAFRAGPGPKLQAELLASREGVYGSYIADHWLDMYLESRAGLMIHMNPQLTLKPDTRGLDQAERAASLMVSAGRFYRTLRDGHLKPDVFPLSSLGSAWWMKALAAIGKTPVYETLLALAPRSIASKLALGGGLVPLDMSQYAHLFGTTRLPRKDKDELVCALKPGAPEPKHVSVQWGHRFFAIDIMDDAGDVLPFEDVVASIRTVLATDRTPPGSAPVGVCTSVDRDEWATTRELLANAAPGNAAALATIDAALFNVTLEHTAPRDPFEIINEHMDATGLSMHDAVAELKASPATDPFAQLKSFLHGDGTNRWFDKSFTLIVDAAANAAINFEHTWGDGLAVLRFCNEIYADSLASEPRPAADTASITELVFDTSAPELAAAIDSAATAASDVIKSLDYSAAVVPALGSTAIKSHKLSPDSTLQMALQLAYYRMHGKSGSTYEAAAMAYFKEGRTETIRSASIESDAMCATFDDPAATKADKEAAFRAAVAKHSALARDAQTGKGIDRHLFVLRRMAEAAGIDTPLFADDVYQRFATIVVSTSTLPASPALDKGGFGPVSPECFGVGYGITPDAAHFSVTTFGQDTAAFCAAVESALNDIKDAEVEAPLQRLEEGYASVDAVVVVNEHGFPLHASGLPSAGAANAVAKAMNDLSHLARNMVRDIEPDDELLFLRLRCGKTEWVVGAKEDHLVVARQNLRKLHSDIMTRVQSDADAQASHPAEDSPHPERTSLIHSGELDGLASL</sequence>
<evidence type="ECO:0000256" key="4">
    <source>
        <dbReference type="ARBA" id="ARBA00023315"/>
    </source>
</evidence>
<feature type="active site" description="Proton acceptor" evidence="5">
    <location>
        <position position="410"/>
    </location>
</feature>
<dbReference type="GO" id="GO:0006635">
    <property type="term" value="P:fatty acid beta-oxidation"/>
    <property type="evidence" value="ECO:0007669"/>
    <property type="project" value="TreeGrafter"/>
</dbReference>
<proteinExistence type="inferred from homology"/>
<evidence type="ECO:0000256" key="5">
    <source>
        <dbReference type="PIRSR" id="PIRSR600542-1"/>
    </source>
</evidence>
<dbReference type="OrthoDB" id="240216at2759"/>
<dbReference type="SUPFAM" id="SSF103196">
    <property type="entry name" value="Roadblock/LC7 domain"/>
    <property type="match status" value="1"/>
</dbReference>
<reference evidence="8 9" key="1">
    <citation type="submission" date="2010-05" db="EMBL/GenBank/DDBJ databases">
        <title>The Genome Sequence of Thecamonas trahens ATCC 50062.</title>
        <authorList>
            <consortium name="The Broad Institute Genome Sequencing Platform"/>
            <person name="Russ C."/>
            <person name="Cuomo C."/>
            <person name="Shea T."/>
            <person name="Young S.K."/>
            <person name="Zeng Q."/>
            <person name="Koehrsen M."/>
            <person name="Haas B."/>
            <person name="Borodovsky M."/>
            <person name="Guigo R."/>
            <person name="Alvarado L."/>
            <person name="Berlin A."/>
            <person name="Bochicchio J."/>
            <person name="Borenstein D."/>
            <person name="Chapman S."/>
            <person name="Chen Z."/>
            <person name="Freedman E."/>
            <person name="Gellesch M."/>
            <person name="Goldberg J."/>
            <person name="Griggs A."/>
            <person name="Gujja S."/>
            <person name="Heilman E."/>
            <person name="Heiman D."/>
            <person name="Hepburn T."/>
            <person name="Howarth C."/>
            <person name="Jen D."/>
            <person name="Larson L."/>
            <person name="Mehta T."/>
            <person name="Park D."/>
            <person name="Pearson M."/>
            <person name="Roberts A."/>
            <person name="Saif S."/>
            <person name="Shenoy N."/>
            <person name="Sisk P."/>
            <person name="Stolte C."/>
            <person name="Sykes S."/>
            <person name="Thomson T."/>
            <person name="Walk T."/>
            <person name="White J."/>
            <person name="Yandava C."/>
            <person name="Burger G."/>
            <person name="Gray M.W."/>
            <person name="Holland P.W.H."/>
            <person name="King N."/>
            <person name="Lang F.B.F."/>
            <person name="Roger A.J."/>
            <person name="Ruiz-Trillo I."/>
            <person name="Lander E."/>
            <person name="Nusbaum C."/>
        </authorList>
    </citation>
    <scope>NUCLEOTIDE SEQUENCE [LARGE SCALE GENOMIC DNA]</scope>
    <source>
        <strain evidence="8 9">ATCC 50062</strain>
    </source>
</reference>
<dbReference type="Gene3D" id="3.30.559.70">
    <property type="entry name" value="Choline/Carnitine o-acyltransferase, domain 2"/>
    <property type="match status" value="1"/>
</dbReference>
<evidence type="ECO:0000256" key="6">
    <source>
        <dbReference type="SAM" id="MobiDB-lite"/>
    </source>
</evidence>
<dbReference type="EMBL" id="GL349433">
    <property type="protein sequence ID" value="KNC46067.1"/>
    <property type="molecule type" value="Genomic_DNA"/>
</dbReference>
<keyword evidence="4" id="KW-0012">Acyltransferase</keyword>
<dbReference type="STRING" id="461836.A0A0L0D1G3"/>
<name>A0A0L0D1G3_THETB</name>
<dbReference type="OMA" id="NRWWDKS"/>
<dbReference type="AlphaFoldDB" id="A0A0L0D1G3"/>
<comment type="similarity">
    <text evidence="2">Belongs to the GAMAD family.</text>
</comment>
<evidence type="ECO:0000256" key="3">
    <source>
        <dbReference type="ARBA" id="ARBA00022679"/>
    </source>
</evidence>
<dbReference type="GeneID" id="25560004"/>
<dbReference type="eggNOG" id="KOG3719">
    <property type="taxonomic scope" value="Eukaryota"/>
</dbReference>
<dbReference type="InterPro" id="IPR000542">
    <property type="entry name" value="Carn_acyl_trans"/>
</dbReference>
<feature type="compositionally biased region" description="Basic and acidic residues" evidence="6">
    <location>
        <begin position="796"/>
        <end position="807"/>
    </location>
</feature>
<dbReference type="Gene3D" id="3.30.450.30">
    <property type="entry name" value="Dynein light chain 2a, cytoplasmic"/>
    <property type="match status" value="1"/>
</dbReference>
<dbReference type="Pfam" id="PF03259">
    <property type="entry name" value="Robl_LC7"/>
    <property type="match status" value="1"/>
</dbReference>
<accession>A0A0L0D1G3</accession>
<organism evidence="8 9">
    <name type="scientific">Thecamonas trahens ATCC 50062</name>
    <dbReference type="NCBI Taxonomy" id="461836"/>
    <lineage>
        <taxon>Eukaryota</taxon>
        <taxon>Apusozoa</taxon>
        <taxon>Apusomonadida</taxon>
        <taxon>Apusomonadidae</taxon>
        <taxon>Thecamonas</taxon>
    </lineage>
</organism>
<dbReference type="GO" id="GO:0004095">
    <property type="term" value="F:carnitine O-palmitoyltransferase activity"/>
    <property type="evidence" value="ECO:0007669"/>
    <property type="project" value="TreeGrafter"/>
</dbReference>
<dbReference type="InterPro" id="IPR039551">
    <property type="entry name" value="Cho/carn_acyl_trans"/>
</dbReference>
<evidence type="ECO:0000259" key="7">
    <source>
        <dbReference type="SMART" id="SM00960"/>
    </source>
</evidence>
<protein>
    <submittedName>
        <fullName evidence="8">Carnitine palmitoyltransferase II</fullName>
    </submittedName>
</protein>
<dbReference type="InterPro" id="IPR004942">
    <property type="entry name" value="Roadblock/LAMTOR2_dom"/>
</dbReference>
<keyword evidence="9" id="KW-1185">Reference proteome</keyword>
<dbReference type="InterPro" id="IPR042231">
    <property type="entry name" value="Cho/carn_acyl_trans_2"/>
</dbReference>
<dbReference type="Proteomes" id="UP000054408">
    <property type="component" value="Unassembled WGS sequence"/>
</dbReference>
<evidence type="ECO:0000313" key="9">
    <source>
        <dbReference type="Proteomes" id="UP000054408"/>
    </source>
</evidence>
<evidence type="ECO:0000256" key="2">
    <source>
        <dbReference type="ARBA" id="ARBA00007191"/>
    </source>
</evidence>
<comment type="similarity">
    <text evidence="1">Belongs to the carnitine/choline acetyltransferase family.</text>
</comment>